<feature type="transmembrane region" description="Helical" evidence="1">
    <location>
        <begin position="58"/>
        <end position="79"/>
    </location>
</feature>
<keyword evidence="1" id="KW-0472">Membrane</keyword>
<dbReference type="RefSeq" id="WP_218327290.1">
    <property type="nucleotide sequence ID" value="NZ_JAHUZB010000007.1"/>
</dbReference>
<dbReference type="PANTHER" id="PTHR14969">
    <property type="entry name" value="SPHINGOSINE-1-PHOSPHATE PHOSPHOHYDROLASE"/>
    <property type="match status" value="1"/>
</dbReference>
<gene>
    <name evidence="3" type="ORF">KUA55_15455</name>
</gene>
<dbReference type="Proteomes" id="UP000774130">
    <property type="component" value="Unassembled WGS sequence"/>
</dbReference>
<dbReference type="Pfam" id="PF01569">
    <property type="entry name" value="PAP2"/>
    <property type="match status" value="1"/>
</dbReference>
<evidence type="ECO:0000259" key="2">
    <source>
        <dbReference type="SMART" id="SM00014"/>
    </source>
</evidence>
<feature type="transmembrane region" description="Helical" evidence="1">
    <location>
        <begin position="102"/>
        <end position="121"/>
    </location>
</feature>
<reference evidence="3 4" key="1">
    <citation type="submission" date="2021-06" db="EMBL/GenBank/DDBJ databases">
        <title>Enterococcus alishanensis sp. nov., a novel lactic acid bacterium isolated from fresh coffee beans.</title>
        <authorList>
            <person name="Chen Y.-S."/>
        </authorList>
    </citation>
    <scope>NUCLEOTIDE SEQUENCE [LARGE SCALE GENOMIC DNA]</scope>
    <source>
        <strain evidence="3 4">ALS3</strain>
    </source>
</reference>
<dbReference type="EMBL" id="JAHUZB010000007">
    <property type="protein sequence ID" value="MBV7392078.1"/>
    <property type="molecule type" value="Genomic_DNA"/>
</dbReference>
<feature type="transmembrane region" description="Helical" evidence="1">
    <location>
        <begin position="128"/>
        <end position="146"/>
    </location>
</feature>
<comment type="caution">
    <text evidence="3">The sequence shown here is derived from an EMBL/GenBank/DDBJ whole genome shotgun (WGS) entry which is preliminary data.</text>
</comment>
<keyword evidence="1" id="KW-0812">Transmembrane</keyword>
<organism evidence="3 4">
    <name type="scientific">Enterococcus alishanensis</name>
    <dbReference type="NCBI Taxonomy" id="1303817"/>
    <lineage>
        <taxon>Bacteria</taxon>
        <taxon>Bacillati</taxon>
        <taxon>Bacillota</taxon>
        <taxon>Bacilli</taxon>
        <taxon>Lactobacillales</taxon>
        <taxon>Enterococcaceae</taxon>
        <taxon>Enterococcus</taxon>
    </lineage>
</organism>
<feature type="transmembrane region" description="Helical" evidence="1">
    <location>
        <begin position="152"/>
        <end position="169"/>
    </location>
</feature>
<keyword evidence="1" id="KW-1133">Transmembrane helix</keyword>
<accession>A0ABS6TGQ9</accession>
<protein>
    <submittedName>
        <fullName evidence="3">Undecaprenyl-diphosphatase</fullName>
    </submittedName>
</protein>
<dbReference type="InterPro" id="IPR000326">
    <property type="entry name" value="PAP2/HPO"/>
</dbReference>
<feature type="domain" description="Phosphatidic acid phosphatase type 2/haloperoxidase" evidence="2">
    <location>
        <begin position="56"/>
        <end position="167"/>
    </location>
</feature>
<evidence type="ECO:0000313" key="4">
    <source>
        <dbReference type="Proteomes" id="UP000774130"/>
    </source>
</evidence>
<keyword evidence="4" id="KW-1185">Reference proteome</keyword>
<dbReference type="InterPro" id="IPR033879">
    <property type="entry name" value="UPP_Pase"/>
</dbReference>
<dbReference type="CDD" id="cd03385">
    <property type="entry name" value="PAP2_BcrC_like"/>
    <property type="match status" value="1"/>
</dbReference>
<proteinExistence type="predicted"/>
<dbReference type="PANTHER" id="PTHR14969:SF13">
    <property type="entry name" value="AT30094P"/>
    <property type="match status" value="1"/>
</dbReference>
<evidence type="ECO:0000313" key="3">
    <source>
        <dbReference type="EMBL" id="MBV7392078.1"/>
    </source>
</evidence>
<feature type="transmembrane region" description="Helical" evidence="1">
    <location>
        <begin position="24"/>
        <end position="46"/>
    </location>
</feature>
<dbReference type="SMART" id="SM00014">
    <property type="entry name" value="acidPPc"/>
    <property type="match status" value="1"/>
</dbReference>
<sequence length="196" mass="22562">MNQLNNNLFYAINHFAGQVQVIDWFFIIAANFSPILLILFILYRWFFSKQLINSRQRIFLAGLSFVFAELLGKIAGLLYNHPQPFVHLTGVHQLVNHAVDNAFPSDHSLLFFSIMSLLFLTSQSKYRSLYLVSAILVGLARIWVGVHYPIDVVASGLIGFFSSSCILWLNHKLAWLNLINQKISHFLLPKFSQRRH</sequence>
<name>A0ABS6TGQ9_9ENTE</name>
<evidence type="ECO:0000256" key="1">
    <source>
        <dbReference type="SAM" id="Phobius"/>
    </source>
</evidence>